<dbReference type="PROSITE" id="PS51257">
    <property type="entry name" value="PROKAR_LIPOPROTEIN"/>
    <property type="match status" value="1"/>
</dbReference>
<dbReference type="InterPro" id="IPR052944">
    <property type="entry name" value="Sporulation_related"/>
</dbReference>
<sequence length="342" mass="39114">MQRRFLILLFSLFILGALTACGSQSKEDVIKKLEKQTEEMAGYKTEANMKMRTGKEEQKYHIQVWHKKDDYYRVKLQNDQDEKGSQVILKNDTGVYVLTPALNKSFKFQSDWPQNTSQPYLFASLLNDIKADPEAEFTATENYFKFKTKTNYQNNKTLPYQEIYFDKKSYQPVMVKVFDQDMNALVEVSFANFTKDDSLKKEDFDVDKNMAMSPAEAPVANMEGADEELEEVLYPQETFGAELAEEREVKTDDGRRMIMTYAGDKNFTLVQEKAEVQPASAQYSVHVNGDPVQLDDGVIGALEHNRLEWSHNGTTYQLASNELTQEEMVAVASSINHGAMVK</sequence>
<evidence type="ECO:0000313" key="3">
    <source>
        <dbReference type="Proteomes" id="UP000460949"/>
    </source>
</evidence>
<proteinExistence type="predicted"/>
<evidence type="ECO:0000256" key="1">
    <source>
        <dbReference type="SAM" id="SignalP"/>
    </source>
</evidence>
<evidence type="ECO:0000313" key="2">
    <source>
        <dbReference type="EMBL" id="MYL21778.1"/>
    </source>
</evidence>
<feature type="signal peptide" evidence="1">
    <location>
        <begin position="1"/>
        <end position="20"/>
    </location>
</feature>
<protein>
    <submittedName>
        <fullName evidence="2">Outer membrane lipoprotein carrier protein LolA</fullName>
    </submittedName>
</protein>
<dbReference type="EMBL" id="WMET01000006">
    <property type="protein sequence ID" value="MYL21778.1"/>
    <property type="molecule type" value="Genomic_DNA"/>
</dbReference>
<dbReference type="SUPFAM" id="SSF89392">
    <property type="entry name" value="Prokaryotic lipoproteins and lipoprotein localization factors"/>
    <property type="match status" value="1"/>
</dbReference>
<name>A0A845DXH0_9BACI</name>
<dbReference type="OrthoDB" id="9785380at2"/>
<organism evidence="2 3">
    <name type="scientific">Halobacillus litoralis</name>
    <dbReference type="NCBI Taxonomy" id="45668"/>
    <lineage>
        <taxon>Bacteria</taxon>
        <taxon>Bacillati</taxon>
        <taxon>Bacillota</taxon>
        <taxon>Bacilli</taxon>
        <taxon>Bacillales</taxon>
        <taxon>Bacillaceae</taxon>
        <taxon>Halobacillus</taxon>
    </lineage>
</organism>
<dbReference type="InterPro" id="IPR029046">
    <property type="entry name" value="LolA/LolB/LppX"/>
</dbReference>
<dbReference type="Gene3D" id="2.50.20.10">
    <property type="entry name" value="Lipoprotein localisation LolA/LolB/LppX"/>
    <property type="match status" value="1"/>
</dbReference>
<dbReference type="RefSeq" id="WP_160839718.1">
    <property type="nucleotide sequence ID" value="NZ_JAIVAK010000009.1"/>
</dbReference>
<keyword evidence="1" id="KW-0732">Signal</keyword>
<dbReference type="PANTHER" id="PTHR37507">
    <property type="entry name" value="SPORULATION PROTEIN YDCC"/>
    <property type="match status" value="1"/>
</dbReference>
<reference evidence="2 3" key="1">
    <citation type="submission" date="2019-11" db="EMBL/GenBank/DDBJ databases">
        <title>Genome sequences of 17 halophilic strains isolated from different environments.</title>
        <authorList>
            <person name="Furrow R.E."/>
        </authorList>
    </citation>
    <scope>NUCLEOTIDE SEQUENCE [LARGE SCALE GENOMIC DNA]</scope>
    <source>
        <strain evidence="2 3">22511_23_Filter</strain>
    </source>
</reference>
<dbReference type="AlphaFoldDB" id="A0A845DXH0"/>
<feature type="chain" id="PRO_5039007211" evidence="1">
    <location>
        <begin position="21"/>
        <end position="342"/>
    </location>
</feature>
<accession>A0A845DXH0</accession>
<keyword evidence="2" id="KW-0449">Lipoprotein</keyword>
<dbReference type="Proteomes" id="UP000460949">
    <property type="component" value="Unassembled WGS sequence"/>
</dbReference>
<dbReference type="PANTHER" id="PTHR37507:SF2">
    <property type="entry name" value="SPORULATION PROTEIN YDCC"/>
    <property type="match status" value="1"/>
</dbReference>
<gene>
    <name evidence="2" type="ORF">GLW04_17905</name>
</gene>
<comment type="caution">
    <text evidence="2">The sequence shown here is derived from an EMBL/GenBank/DDBJ whole genome shotgun (WGS) entry which is preliminary data.</text>
</comment>